<feature type="compositionally biased region" description="Basic residues" evidence="1">
    <location>
        <begin position="81"/>
        <end position="90"/>
    </location>
</feature>
<accession>A0A6J4RHH5</accession>
<sequence>CRRCSFPHRRPTPRRSASAPPSARATGCSWPGPRPSTRRARWSAATTPRRRRGRRCARSRRPSRPRAPRSRTWSSRASTSRTRRAGRRWAGRTPRCSATSVPSPRWSAWRPCSTRGCWWRSRRRRTSGP</sequence>
<gene>
    <name evidence="2" type="ORF">AVDCRST_MAG13-48</name>
</gene>
<organism evidence="2">
    <name type="scientific">uncultured Solirubrobacteraceae bacterium</name>
    <dbReference type="NCBI Taxonomy" id="1162706"/>
    <lineage>
        <taxon>Bacteria</taxon>
        <taxon>Bacillati</taxon>
        <taxon>Actinomycetota</taxon>
        <taxon>Thermoleophilia</taxon>
        <taxon>Solirubrobacterales</taxon>
        <taxon>Solirubrobacteraceae</taxon>
        <taxon>environmental samples</taxon>
    </lineage>
</organism>
<feature type="compositionally biased region" description="Low complexity" evidence="1">
    <location>
        <begin position="14"/>
        <end position="26"/>
    </location>
</feature>
<feature type="non-terminal residue" evidence="2">
    <location>
        <position position="1"/>
    </location>
</feature>
<evidence type="ECO:0000256" key="1">
    <source>
        <dbReference type="SAM" id="MobiDB-lite"/>
    </source>
</evidence>
<proteinExistence type="predicted"/>
<feature type="region of interest" description="Disordered" evidence="1">
    <location>
        <begin position="1"/>
        <end position="111"/>
    </location>
</feature>
<feature type="compositionally biased region" description="Low complexity" evidence="1">
    <location>
        <begin position="70"/>
        <end position="80"/>
    </location>
</feature>
<name>A0A6J4RHH5_9ACTN</name>
<reference evidence="2" key="1">
    <citation type="submission" date="2020-02" db="EMBL/GenBank/DDBJ databases">
        <authorList>
            <person name="Meier V. D."/>
        </authorList>
    </citation>
    <scope>NUCLEOTIDE SEQUENCE</scope>
    <source>
        <strain evidence="2">AVDCRST_MAG13</strain>
    </source>
</reference>
<feature type="compositionally biased region" description="Basic residues" evidence="1">
    <location>
        <begin position="1"/>
        <end position="13"/>
    </location>
</feature>
<feature type="compositionally biased region" description="Basic residues" evidence="1">
    <location>
        <begin position="48"/>
        <end position="69"/>
    </location>
</feature>
<evidence type="ECO:0000313" key="2">
    <source>
        <dbReference type="EMBL" id="CAA9466069.1"/>
    </source>
</evidence>
<dbReference type="EMBL" id="CADCVO010000007">
    <property type="protein sequence ID" value="CAA9466069.1"/>
    <property type="molecule type" value="Genomic_DNA"/>
</dbReference>
<protein>
    <submittedName>
        <fullName evidence="2">Uncharacterized protein</fullName>
    </submittedName>
</protein>
<dbReference type="AlphaFoldDB" id="A0A6J4RHH5"/>
<feature type="non-terminal residue" evidence="2">
    <location>
        <position position="129"/>
    </location>
</feature>